<feature type="region of interest" description="Disordered" evidence="1">
    <location>
        <begin position="879"/>
        <end position="1183"/>
    </location>
</feature>
<dbReference type="InterPro" id="IPR001202">
    <property type="entry name" value="WW_dom"/>
</dbReference>
<proteinExistence type="predicted"/>
<evidence type="ECO:0000259" key="3">
    <source>
        <dbReference type="PROSITE" id="PS50280"/>
    </source>
</evidence>
<protein>
    <recommendedName>
        <fullName evidence="6">SET domain-containing protein</fullName>
    </recommendedName>
</protein>
<feature type="domain" description="WW" evidence="2">
    <location>
        <begin position="721"/>
        <end position="755"/>
    </location>
</feature>
<accession>A0A813J777</accession>
<dbReference type="InterPro" id="IPR001214">
    <property type="entry name" value="SET_dom"/>
</dbReference>
<feature type="compositionally biased region" description="Low complexity" evidence="1">
    <location>
        <begin position="1033"/>
        <end position="1060"/>
    </location>
</feature>
<feature type="region of interest" description="Disordered" evidence="1">
    <location>
        <begin position="757"/>
        <end position="829"/>
    </location>
</feature>
<dbReference type="PANTHER" id="PTHR47332">
    <property type="entry name" value="SET DOMAIN-CONTAINING PROTEIN 5"/>
    <property type="match status" value="1"/>
</dbReference>
<dbReference type="Proteomes" id="UP000626109">
    <property type="component" value="Unassembled WGS sequence"/>
</dbReference>
<dbReference type="PROSITE" id="PS50280">
    <property type="entry name" value="SET"/>
    <property type="match status" value="1"/>
</dbReference>
<feature type="domain" description="SET" evidence="3">
    <location>
        <begin position="89"/>
        <end position="230"/>
    </location>
</feature>
<feature type="compositionally biased region" description="Polar residues" evidence="1">
    <location>
        <begin position="888"/>
        <end position="905"/>
    </location>
</feature>
<evidence type="ECO:0000313" key="4">
    <source>
        <dbReference type="EMBL" id="CAE8675141.1"/>
    </source>
</evidence>
<dbReference type="Pfam" id="PF00856">
    <property type="entry name" value="SET"/>
    <property type="match status" value="1"/>
</dbReference>
<dbReference type="InterPro" id="IPR053185">
    <property type="entry name" value="SET_domain_protein"/>
</dbReference>
<feature type="compositionally biased region" description="Pro residues" evidence="1">
    <location>
        <begin position="1010"/>
        <end position="1024"/>
    </location>
</feature>
<dbReference type="CDD" id="cd20071">
    <property type="entry name" value="SET_SMYD"/>
    <property type="match status" value="1"/>
</dbReference>
<evidence type="ECO:0000313" key="5">
    <source>
        <dbReference type="Proteomes" id="UP000626109"/>
    </source>
</evidence>
<organism evidence="4 5">
    <name type="scientific">Polarella glacialis</name>
    <name type="common">Dinoflagellate</name>
    <dbReference type="NCBI Taxonomy" id="89957"/>
    <lineage>
        <taxon>Eukaryota</taxon>
        <taxon>Sar</taxon>
        <taxon>Alveolata</taxon>
        <taxon>Dinophyceae</taxon>
        <taxon>Suessiales</taxon>
        <taxon>Suessiaceae</taxon>
        <taxon>Polarella</taxon>
    </lineage>
</organism>
<dbReference type="PROSITE" id="PS50020">
    <property type="entry name" value="WW_DOMAIN_2"/>
    <property type="match status" value="1"/>
</dbReference>
<comment type="caution">
    <text evidence="4">The sequence shown here is derived from an EMBL/GenBank/DDBJ whole genome shotgun (WGS) entry which is preliminary data.</text>
</comment>
<sequence>MALTWAAGPSPLCVSAAKERTAQALRQAPTFVRSGGCAVVYIGFRTLPQSAGLLPTALCLAAAAKRGFRRLRRGTARRALAEMDSGCRSNCKVMEIQGKGLGVVATETLAKGELVASEAPLLHSSGLGGAAWLEDLGSQFRALPEAKQQQVLSLADTFASDGEKSLAGIVRTNCFRCGRQAEGVVCAEVSRFNHSCLPNCEQSWDARGELMQIWTSADIRIGEELCVHYIDVRASAAERGEELQQFGFRCACPACTVVDSERDRRRSLMKGLVENTGRVGKSDPKEALEMVSQALQLYDEEGLHVQSFRKNASYYAYELALGLGDRELAGRWARKAYNFSLLCHGPRHFTTEALRGFAEEGPAPGKAIQYGSRISKTFNSVYAWFGLESVLELVKVCSELARTCEGKNRPKSSQTFRELSSRVADEVLPSRLTQVLSRKDLLAAKELVEQGRKLVLRKEPVELLPHFNLLTAFLSALVDKAPARTEDLAYWTPSSEEVCVLGRALLPLRAAGGALSEVAKSADKFLREASPVVAAQLHKAEFDEDCATRANNRDRAELKERMDASCRTALQWSEVMIQKVLGEQVRALYVSRGSAAELAQDLSEWSQNLNMFLKGLLTLQQLNPADTFLVSRVEQVLRSAVQTQIARQDEIARLMSAEAALCSLRLTRLLQNLEVRRCFVNDLAPGLPLKVFQDKLKAAGVAPHDLKLCAGAVLHAWCAEPQLPTGWKPSLSRTGLRFFQHNECPNDTRWALPQVQETEAPGTPPEVSSTATGGVEASPEGSRPGMTPPTSQEPPTPPTPEEPQEEAPDPELGSRAPLTPERAPTDRHVAKSMGALTKSRMPMRSVPRVPSEVTAPTMPKQAMMVPPTPFGIFLPATPGASDEFRLPSTPSQQGFHPTHISSLPQTPGPQPNWPNLLHARILSLALQPGASPPPPNLPASWSMQPPGQRSSPRPPPRPPPRHLINPSKLSGIPGGIPPGAVFLAERAGRSAPAEPASPPKRSTSDRPRSPSRPPPEPAKAPPPAQALESTMKAAQLAANLQRLLLQPQQQKQQQQQQQKQRPPPASAASSEKDLPGGFGGLLTGPPQPPPSPPPRRLHAESTSQTLSDFGRLLTGPPEVEASSAPVSVAARSSSKVSKDNDDGERTLKRRKTDSSCSTSSPSRNSSRQGGLDESPKPNISFAPDWLKDAIRSKGKEDKVKAHQVEADKAHRAPLDRDPLADFAAEVSSVYQAHEGFGFTSCSCFTRARGQHASPDQTTLFDMTLRRNVPPVPEVGSCFRKAADELHLTVHRAASPAEAPSVSKCRKIHLWPASLAAYGVPQLAPAPQLQSSPAEQAIDAPSAGDWQDAWPIVLAESPTHTQRTGGATIITGRNNVNIDIVAMSRRRRDLALAVATSRPGETGANGRVSAVPGPRPLPGARLKNGISGGPNSSKFGAGGLTWVATHAQNLVTLTPDALADLPPALSGPEAEVRQLREDLRLRDAELGRVRSQLAARNEELEGCHAHLRVAQAELVDYLERYRSRSPPALRERSPPFLCQGPQELAAQAAAFSVSVWLSRALSRVKGSELGARTAGTLACQPCLLCGAKNQVSAPSASQEELQQRVQHLEKKLDREQQKMHKMLKFMNSGPAIATPPGRRPPAAQGESCLPQESGMAHRRKSEPMFKVILPPEPESRPGTPSPMDAVAGAVMDKVRLLKAEVAKSKDEAKFYAEASLLTEKEHAADMEKMRADIERVREVSAAEMRSWKRHVKKEQEQDPAMKRALYVWEKEINRFQVYNGFHTWKRRARWIKQATAWPDKLFLLSSLSTMLKAWIEMHHRQKAEKLQAKLEGKWLFSVEHAVRSWGLETIQNLATDLFVHWKTHTRMTHISRKSDSLINNIALKWGLETKSGLLMETLKAWRTAALESQVDKIHRDFRHTSKEAAFQKAAFILTANLEGVATRMFFRSWSDYIMREKVERLRKDVFKSDRMQQLSWMALGNEQGDFIMKMWFSAWADCLSKEKVERLRKDVLKSDRMQQLSWMVLGNEQGDFIMKMWFSAWADCLGKEKVERLRKDVLKSDRMQQLSWMVLGNEQGDFIMKMWFSAWADCLGKEKVERLRKDVLKSDKMHHLSFILLGNEQGDFIMQMFFSAWADCLAKEKVIKVKQLLDRFSATAGPVHQATLHWCEEQEAICLHHIFRNWREALLREHREKLDLEITRLAFQGQQSMKVENAQNLVMLRVVEALGPHQCYSCIRYWRSAVRRSRIVRWWDEKLKGPKVDSTAFFQAWRTAVAGNNKTLGRSFRVALDRWDREQASVIALILLEEWSKEVLRAKCEKRVMAASQAKPNKAASEAEATGGSKCCVVM</sequence>
<evidence type="ECO:0000259" key="2">
    <source>
        <dbReference type="PROSITE" id="PS50020"/>
    </source>
</evidence>
<feature type="region of interest" description="Disordered" evidence="1">
    <location>
        <begin position="1397"/>
        <end position="1416"/>
    </location>
</feature>
<dbReference type="SUPFAM" id="SSF82199">
    <property type="entry name" value="SET domain"/>
    <property type="match status" value="1"/>
</dbReference>
<dbReference type="Gene3D" id="2.170.270.10">
    <property type="entry name" value="SET domain"/>
    <property type="match status" value="1"/>
</dbReference>
<evidence type="ECO:0000256" key="1">
    <source>
        <dbReference type="SAM" id="MobiDB-lite"/>
    </source>
</evidence>
<feature type="compositionally biased region" description="Pro residues" evidence="1">
    <location>
        <begin position="791"/>
        <end position="801"/>
    </location>
</feature>
<reference evidence="4" key="1">
    <citation type="submission" date="2021-02" db="EMBL/GenBank/DDBJ databases">
        <authorList>
            <person name="Dougan E. K."/>
            <person name="Rhodes N."/>
            <person name="Thang M."/>
            <person name="Chan C."/>
        </authorList>
    </citation>
    <scope>NUCLEOTIDE SEQUENCE</scope>
</reference>
<feature type="compositionally biased region" description="Low complexity" evidence="1">
    <location>
        <begin position="1117"/>
        <end position="1135"/>
    </location>
</feature>
<dbReference type="PANTHER" id="PTHR47332:SF4">
    <property type="entry name" value="SET DOMAIN-CONTAINING PROTEIN 5"/>
    <property type="match status" value="1"/>
</dbReference>
<feature type="compositionally biased region" description="Low complexity" evidence="1">
    <location>
        <begin position="938"/>
        <end position="951"/>
    </location>
</feature>
<dbReference type="EMBL" id="CAJNNW010024988">
    <property type="protein sequence ID" value="CAE8675141.1"/>
    <property type="molecule type" value="Genomic_DNA"/>
</dbReference>
<feature type="compositionally biased region" description="Pro residues" evidence="1">
    <location>
        <begin position="1085"/>
        <end position="1094"/>
    </location>
</feature>
<gene>
    <name evidence="4" type="ORF">PGLA2088_LOCUS19261</name>
</gene>
<feature type="compositionally biased region" description="Basic and acidic residues" evidence="1">
    <location>
        <begin position="1136"/>
        <end position="1146"/>
    </location>
</feature>
<feature type="compositionally biased region" description="Low complexity" evidence="1">
    <location>
        <begin position="1154"/>
        <end position="1166"/>
    </location>
</feature>
<dbReference type="SMART" id="SM00317">
    <property type="entry name" value="SET"/>
    <property type="match status" value="1"/>
</dbReference>
<dbReference type="InterPro" id="IPR046341">
    <property type="entry name" value="SET_dom_sf"/>
</dbReference>
<name>A0A813J777_POLGL</name>
<evidence type="ECO:0008006" key="6">
    <source>
        <dbReference type="Google" id="ProtNLM"/>
    </source>
</evidence>